<evidence type="ECO:0000256" key="1">
    <source>
        <dbReference type="SAM" id="MobiDB-lite"/>
    </source>
</evidence>
<sequence length="316" mass="34985">MASETSSTSSESAHVFNVTEPHTTLILLNMSNITKLTLDNFITWGLQIRPLLEAHELHCFIADEDNTPPETLTSATAANQVNPNFASWKRQDKLLFNAFLGSLSLPVQSIVARATTTRNIWEILSNTYGKSSSGRIRQIRDQHKESTKGTKSVQDYLRGIITKADQIAYEDLLDYITNRLNDDYIAIVEMVQGRDTPISIEELHEKLINRENALKAAGDTNLSVPATANVTQLSRQSSRGGFTSSRGGFNSSRGGFRPSRPYLGKCQLCGVQGHGAKCCPQYQQPSQQFSYPAPQFNQFRGFTPSQAPHLPLPAPQ</sequence>
<accession>A0ABM0YX95</accession>
<evidence type="ECO:0000313" key="2">
    <source>
        <dbReference type="Proteomes" id="UP000694864"/>
    </source>
</evidence>
<reference evidence="3" key="2">
    <citation type="submission" date="2025-08" db="UniProtKB">
        <authorList>
            <consortium name="RefSeq"/>
        </authorList>
    </citation>
    <scope>IDENTIFICATION</scope>
    <source>
        <tissue evidence="3">Leaf</tissue>
    </source>
</reference>
<dbReference type="PANTHER" id="PTHR47481:SF22">
    <property type="entry name" value="RETROTRANSPOSON GAG DOMAIN-CONTAINING PROTEIN"/>
    <property type="match status" value="1"/>
</dbReference>
<gene>
    <name evidence="3" type="primary">LOC104783896</name>
</gene>
<dbReference type="GeneID" id="104783896"/>
<reference evidence="2" key="1">
    <citation type="journal article" date="2014" name="Nat. Commun.">
        <title>The emerging biofuel crop Camelina sativa retains a highly undifferentiated hexaploid genome structure.</title>
        <authorList>
            <person name="Kagale S."/>
            <person name="Koh C."/>
            <person name="Nixon J."/>
            <person name="Bollina V."/>
            <person name="Clarke W.E."/>
            <person name="Tuteja R."/>
            <person name="Spillane C."/>
            <person name="Robinson S.J."/>
            <person name="Links M.G."/>
            <person name="Clarke C."/>
            <person name="Higgins E.E."/>
            <person name="Huebert T."/>
            <person name="Sharpe A.G."/>
            <person name="Parkin I.A."/>
        </authorList>
    </citation>
    <scope>NUCLEOTIDE SEQUENCE [LARGE SCALE GENOMIC DNA]</scope>
    <source>
        <strain evidence="2">cv. DH55</strain>
    </source>
</reference>
<dbReference type="Pfam" id="PF14223">
    <property type="entry name" value="Retrotran_gag_2"/>
    <property type="match status" value="1"/>
</dbReference>
<dbReference type="PANTHER" id="PTHR47481">
    <property type="match status" value="1"/>
</dbReference>
<dbReference type="Proteomes" id="UP000694864">
    <property type="component" value="Chromosome 4"/>
</dbReference>
<evidence type="ECO:0000313" key="3">
    <source>
        <dbReference type="RefSeq" id="XP_010507300.1"/>
    </source>
</evidence>
<keyword evidence="2" id="KW-1185">Reference proteome</keyword>
<dbReference type="RefSeq" id="XP_010507300.1">
    <property type="nucleotide sequence ID" value="XM_010508998.1"/>
</dbReference>
<protein>
    <submittedName>
        <fullName evidence="3">Uncharacterized protein LOC104783896</fullName>
    </submittedName>
</protein>
<feature type="region of interest" description="Disordered" evidence="1">
    <location>
        <begin position="234"/>
        <end position="256"/>
    </location>
</feature>
<organism evidence="2 3">
    <name type="scientific">Camelina sativa</name>
    <name type="common">False flax</name>
    <name type="synonym">Myagrum sativum</name>
    <dbReference type="NCBI Taxonomy" id="90675"/>
    <lineage>
        <taxon>Eukaryota</taxon>
        <taxon>Viridiplantae</taxon>
        <taxon>Streptophyta</taxon>
        <taxon>Embryophyta</taxon>
        <taxon>Tracheophyta</taxon>
        <taxon>Spermatophyta</taxon>
        <taxon>Magnoliopsida</taxon>
        <taxon>eudicotyledons</taxon>
        <taxon>Gunneridae</taxon>
        <taxon>Pentapetalae</taxon>
        <taxon>rosids</taxon>
        <taxon>malvids</taxon>
        <taxon>Brassicales</taxon>
        <taxon>Brassicaceae</taxon>
        <taxon>Camelineae</taxon>
        <taxon>Camelina</taxon>
    </lineage>
</organism>
<name>A0ABM0YX95_CAMSA</name>
<proteinExistence type="predicted"/>